<dbReference type="GeneID" id="25906994"/>
<dbReference type="Proteomes" id="UP000054560">
    <property type="component" value="Unassembled WGS sequence"/>
</dbReference>
<dbReference type="EMBL" id="KQ242060">
    <property type="protein sequence ID" value="KNC81179.1"/>
    <property type="molecule type" value="Genomic_DNA"/>
</dbReference>
<evidence type="ECO:0000313" key="2">
    <source>
        <dbReference type="Proteomes" id="UP000054560"/>
    </source>
</evidence>
<accession>A0A0L0FX19</accession>
<dbReference type="RefSeq" id="XP_014155081.1">
    <property type="nucleotide sequence ID" value="XM_014299606.1"/>
</dbReference>
<keyword evidence="2" id="KW-1185">Reference proteome</keyword>
<name>A0A0L0FX19_9EUKA</name>
<sequence>MAKLSSRLMAASHANLVIISVIAPPQVTTKRRNGALKLLHFVRRCPVDRTVDGPNTRGLETPAGPATHDTWYSLSLVREKPGGWESGTPG</sequence>
<evidence type="ECO:0000313" key="1">
    <source>
        <dbReference type="EMBL" id="KNC81179.1"/>
    </source>
</evidence>
<protein>
    <submittedName>
        <fullName evidence="1">Uncharacterized protein</fullName>
    </submittedName>
</protein>
<dbReference type="AlphaFoldDB" id="A0A0L0FX19"/>
<proteinExistence type="predicted"/>
<reference evidence="1 2" key="1">
    <citation type="submission" date="2011-02" db="EMBL/GenBank/DDBJ databases">
        <title>The Genome Sequence of Sphaeroforma arctica JP610.</title>
        <authorList>
            <consortium name="The Broad Institute Genome Sequencing Platform"/>
            <person name="Russ C."/>
            <person name="Cuomo C."/>
            <person name="Young S.K."/>
            <person name="Zeng Q."/>
            <person name="Gargeya S."/>
            <person name="Alvarado L."/>
            <person name="Berlin A."/>
            <person name="Chapman S.B."/>
            <person name="Chen Z."/>
            <person name="Freedman E."/>
            <person name="Gellesch M."/>
            <person name="Goldberg J."/>
            <person name="Griggs A."/>
            <person name="Gujja S."/>
            <person name="Heilman E."/>
            <person name="Heiman D."/>
            <person name="Howarth C."/>
            <person name="Mehta T."/>
            <person name="Neiman D."/>
            <person name="Pearson M."/>
            <person name="Roberts A."/>
            <person name="Saif S."/>
            <person name="Shea T."/>
            <person name="Shenoy N."/>
            <person name="Sisk P."/>
            <person name="Stolte C."/>
            <person name="Sykes S."/>
            <person name="White J."/>
            <person name="Yandava C."/>
            <person name="Burger G."/>
            <person name="Gray M.W."/>
            <person name="Holland P.W.H."/>
            <person name="King N."/>
            <person name="Lang F.B.F."/>
            <person name="Roger A.J."/>
            <person name="Ruiz-Trillo I."/>
            <person name="Haas B."/>
            <person name="Nusbaum C."/>
            <person name="Birren B."/>
        </authorList>
    </citation>
    <scope>NUCLEOTIDE SEQUENCE [LARGE SCALE GENOMIC DNA]</scope>
    <source>
        <strain evidence="1 2">JP610</strain>
    </source>
</reference>
<gene>
    <name evidence="1" type="ORF">SARC_06490</name>
</gene>
<organism evidence="1 2">
    <name type="scientific">Sphaeroforma arctica JP610</name>
    <dbReference type="NCBI Taxonomy" id="667725"/>
    <lineage>
        <taxon>Eukaryota</taxon>
        <taxon>Ichthyosporea</taxon>
        <taxon>Ichthyophonida</taxon>
        <taxon>Sphaeroforma</taxon>
    </lineage>
</organism>